<organism evidence="10 11">
    <name type="scientific">Tetranychus urticae</name>
    <name type="common">Two-spotted spider mite</name>
    <dbReference type="NCBI Taxonomy" id="32264"/>
    <lineage>
        <taxon>Eukaryota</taxon>
        <taxon>Metazoa</taxon>
        <taxon>Ecdysozoa</taxon>
        <taxon>Arthropoda</taxon>
        <taxon>Chelicerata</taxon>
        <taxon>Arachnida</taxon>
        <taxon>Acari</taxon>
        <taxon>Acariformes</taxon>
        <taxon>Trombidiformes</taxon>
        <taxon>Prostigmata</taxon>
        <taxon>Eleutherengona</taxon>
        <taxon>Raphignathae</taxon>
        <taxon>Tetranychoidea</taxon>
        <taxon>Tetranychidae</taxon>
        <taxon>Tetranychus</taxon>
    </lineage>
</organism>
<dbReference type="HOGENOM" id="CLU_1176759_0_0_1"/>
<evidence type="ECO:0000256" key="1">
    <source>
        <dbReference type="ARBA" id="ARBA00004127"/>
    </source>
</evidence>
<dbReference type="InterPro" id="IPR013083">
    <property type="entry name" value="Znf_RING/FYVE/PHD"/>
</dbReference>
<protein>
    <recommendedName>
        <fullName evidence="9">RING-CH-type domain-containing protein</fullName>
    </recommendedName>
</protein>
<evidence type="ECO:0000256" key="4">
    <source>
        <dbReference type="ARBA" id="ARBA00022723"/>
    </source>
</evidence>
<dbReference type="GO" id="GO:0005765">
    <property type="term" value="C:lysosomal membrane"/>
    <property type="evidence" value="ECO:0007669"/>
    <property type="project" value="UniProtKB-SubCell"/>
</dbReference>
<dbReference type="GO" id="GO:0002376">
    <property type="term" value="P:immune system process"/>
    <property type="evidence" value="ECO:0007669"/>
    <property type="project" value="UniProtKB-KW"/>
</dbReference>
<keyword evidence="5" id="KW-0863">Zinc-finger</keyword>
<reference evidence="10" key="2">
    <citation type="submission" date="2015-06" db="UniProtKB">
        <authorList>
            <consortium name="EnsemblMetazoa"/>
        </authorList>
    </citation>
    <scope>IDENTIFICATION</scope>
</reference>
<dbReference type="eggNOG" id="KOG1609">
    <property type="taxonomic scope" value="Eukaryota"/>
</dbReference>
<dbReference type="SMART" id="SM00744">
    <property type="entry name" value="RINGv"/>
    <property type="match status" value="1"/>
</dbReference>
<dbReference type="SUPFAM" id="SSF57850">
    <property type="entry name" value="RING/U-box"/>
    <property type="match status" value="1"/>
</dbReference>
<keyword evidence="8" id="KW-0472">Membrane</keyword>
<dbReference type="Proteomes" id="UP000015104">
    <property type="component" value="Unassembled WGS sequence"/>
</dbReference>
<evidence type="ECO:0000256" key="5">
    <source>
        <dbReference type="ARBA" id="ARBA00022771"/>
    </source>
</evidence>
<evidence type="ECO:0000313" key="10">
    <source>
        <dbReference type="EnsemblMetazoa" id="tetur04g07520.1"/>
    </source>
</evidence>
<evidence type="ECO:0000256" key="3">
    <source>
        <dbReference type="ARBA" id="ARBA00004656"/>
    </source>
</evidence>
<accession>T1K361</accession>
<proteinExistence type="predicted"/>
<keyword evidence="8" id="KW-1133">Transmembrane helix</keyword>
<dbReference type="Pfam" id="PF12906">
    <property type="entry name" value="RINGv"/>
    <property type="match status" value="1"/>
</dbReference>
<dbReference type="STRING" id="32264.T1K361"/>
<dbReference type="AlphaFoldDB" id="T1K361"/>
<feature type="domain" description="RING-CH-type" evidence="9">
    <location>
        <begin position="8"/>
        <end position="106"/>
    </location>
</feature>
<keyword evidence="4" id="KW-0479">Metal-binding</keyword>
<dbReference type="EnsemblMetazoa" id="tetur04g07520.1">
    <property type="protein sequence ID" value="tetur04g07520.1"/>
    <property type="gene ID" value="tetur04g07520"/>
</dbReference>
<dbReference type="PANTHER" id="PTHR45981">
    <property type="entry name" value="LD02310P"/>
    <property type="match status" value="1"/>
</dbReference>
<comment type="subcellular location">
    <subcellularLocation>
        <location evidence="1">Endomembrane system</location>
        <topology evidence="1">Multi-pass membrane protein</topology>
    </subcellularLocation>
    <subcellularLocation>
        <location evidence="2">Endosome</location>
    </subcellularLocation>
    <subcellularLocation>
        <location evidence="3">Lysosome membrane</location>
    </subcellularLocation>
</comment>
<dbReference type="PROSITE" id="PS51292">
    <property type="entry name" value="ZF_RING_CH"/>
    <property type="match status" value="1"/>
</dbReference>
<feature type="transmembrane region" description="Helical" evidence="8">
    <location>
        <begin position="170"/>
        <end position="192"/>
    </location>
</feature>
<keyword evidence="6" id="KW-0862">Zinc</keyword>
<dbReference type="Gene3D" id="3.30.40.10">
    <property type="entry name" value="Zinc/RING finger domain, C3HC4 (zinc finger)"/>
    <property type="match status" value="1"/>
</dbReference>
<dbReference type="InterPro" id="IPR011016">
    <property type="entry name" value="Znf_RING-CH"/>
</dbReference>
<dbReference type="GO" id="GO:0005768">
    <property type="term" value="C:endosome"/>
    <property type="evidence" value="ECO:0007669"/>
    <property type="project" value="UniProtKB-SubCell"/>
</dbReference>
<evidence type="ECO:0000313" key="11">
    <source>
        <dbReference type="Proteomes" id="UP000015104"/>
    </source>
</evidence>
<feature type="transmembrane region" description="Helical" evidence="8">
    <location>
        <begin position="128"/>
        <end position="150"/>
    </location>
</feature>
<evidence type="ECO:0000256" key="6">
    <source>
        <dbReference type="ARBA" id="ARBA00022833"/>
    </source>
</evidence>
<keyword evidence="8" id="KW-0812">Transmembrane</keyword>
<keyword evidence="7" id="KW-0391">Immunity</keyword>
<keyword evidence="11" id="KW-1185">Reference proteome</keyword>
<evidence type="ECO:0000256" key="7">
    <source>
        <dbReference type="ARBA" id="ARBA00022859"/>
    </source>
</evidence>
<reference evidence="11" key="1">
    <citation type="submission" date="2011-08" db="EMBL/GenBank/DDBJ databases">
        <authorList>
            <person name="Rombauts S."/>
        </authorList>
    </citation>
    <scope>NUCLEOTIDE SEQUENCE</scope>
    <source>
        <strain evidence="11">London</strain>
    </source>
</reference>
<evidence type="ECO:0000256" key="2">
    <source>
        <dbReference type="ARBA" id="ARBA00004177"/>
    </source>
</evidence>
<gene>
    <name evidence="10" type="primary">107359533</name>
</gene>
<sequence>MDKLSVNNLQLDVPICRICHSGDNDTDSFFNGQTKLTINSSSSSPFSLSTSSTSSSSDNAISELSLITPCCCSGSLKYVHHYCLQQWIRSSNNKYCELCKYHFKMSVKFKPLYKWERLEMSNSERRKLLYNLLFNLISMFCVFWSIYVLIERATFEAKYGLLDWPFWTKMLVVSIGFLGGTIFLFVQLRLYLSIFMRWRQYNRIIIIHNCDNKKATSNAPKIEKKSSFELDLSGIK</sequence>
<evidence type="ECO:0000256" key="8">
    <source>
        <dbReference type="SAM" id="Phobius"/>
    </source>
</evidence>
<name>T1K361_TETUR</name>
<dbReference type="GO" id="GO:0008270">
    <property type="term" value="F:zinc ion binding"/>
    <property type="evidence" value="ECO:0007669"/>
    <property type="project" value="UniProtKB-KW"/>
</dbReference>
<evidence type="ECO:0000259" key="9">
    <source>
        <dbReference type="PROSITE" id="PS51292"/>
    </source>
</evidence>
<dbReference type="EMBL" id="CAEY01001374">
    <property type="status" value="NOT_ANNOTATED_CDS"/>
    <property type="molecule type" value="Genomic_DNA"/>
</dbReference>